<gene>
    <name evidence="10" type="ORF">TOL_0407</name>
</gene>
<evidence type="ECO:0000313" key="10">
    <source>
        <dbReference type="EMBL" id="CCU70849.1"/>
    </source>
</evidence>
<dbReference type="STRING" id="187493.CN03_02530"/>
<dbReference type="AlphaFoldDB" id="M5DZA9"/>
<evidence type="ECO:0000256" key="3">
    <source>
        <dbReference type="ARBA" id="ARBA00022692"/>
    </source>
</evidence>
<dbReference type="GO" id="GO:0051607">
    <property type="term" value="P:defense response to virus"/>
    <property type="evidence" value="ECO:0007669"/>
    <property type="project" value="UniProtKB-KW"/>
</dbReference>
<evidence type="ECO:0000256" key="1">
    <source>
        <dbReference type="ARBA" id="ARBA00004236"/>
    </source>
</evidence>
<evidence type="ECO:0000256" key="8">
    <source>
        <dbReference type="SAM" id="Phobius"/>
    </source>
</evidence>
<accession>M5DZA9</accession>
<feature type="transmembrane region" description="Helical" evidence="8">
    <location>
        <begin position="52"/>
        <end position="70"/>
    </location>
</feature>
<dbReference type="Pfam" id="PF18967">
    <property type="entry name" value="PycTM"/>
    <property type="match status" value="1"/>
</dbReference>
<name>M5DZA9_9GAMM</name>
<feature type="transmembrane region" description="Helical" evidence="8">
    <location>
        <begin position="82"/>
        <end position="103"/>
    </location>
</feature>
<evidence type="ECO:0000256" key="4">
    <source>
        <dbReference type="ARBA" id="ARBA00022741"/>
    </source>
</evidence>
<keyword evidence="5 8" id="KW-1133">Transmembrane helix</keyword>
<dbReference type="GO" id="GO:0000166">
    <property type="term" value="F:nucleotide binding"/>
    <property type="evidence" value="ECO:0007669"/>
    <property type="project" value="UniProtKB-KW"/>
</dbReference>
<dbReference type="eggNOG" id="COG1418">
    <property type="taxonomic scope" value="Bacteria"/>
</dbReference>
<dbReference type="GO" id="GO:0005886">
    <property type="term" value="C:plasma membrane"/>
    <property type="evidence" value="ECO:0007669"/>
    <property type="project" value="UniProtKB-SubCell"/>
</dbReference>
<dbReference type="EMBL" id="HF680312">
    <property type="protein sequence ID" value="CCU70849.1"/>
    <property type="molecule type" value="Genomic_DNA"/>
</dbReference>
<evidence type="ECO:0000256" key="5">
    <source>
        <dbReference type="ARBA" id="ARBA00022989"/>
    </source>
</evidence>
<sequence>MNKSITDKDTSPSILSLDEPAAVKPNTGGIIDLLNAVHRSHLRLNAMADQKANILMGIIGIMFTVVLTKLTNTESYATHVQLILIVFISLELIAFSSSLMVIAPKFHGKFAIKNIEEMPNPFFFGFYTNFTEEDYVAHMLNTIEDNEKAKALFLKDIYQMGNILKRKYKQLRRAYLFAFLGVATSLLLFIADVVVNLVSAA</sequence>
<dbReference type="RefSeq" id="WP_015485590.1">
    <property type="nucleotide sequence ID" value="NC_020888.1"/>
</dbReference>
<evidence type="ECO:0000313" key="11">
    <source>
        <dbReference type="Proteomes" id="UP000011866"/>
    </source>
</evidence>
<dbReference type="InterPro" id="IPR043760">
    <property type="entry name" value="PycTM_dom"/>
</dbReference>
<organism evidence="10 11">
    <name type="scientific">Thalassolituus oleivorans MIL-1</name>
    <dbReference type="NCBI Taxonomy" id="1298593"/>
    <lineage>
        <taxon>Bacteria</taxon>
        <taxon>Pseudomonadati</taxon>
        <taxon>Pseudomonadota</taxon>
        <taxon>Gammaproteobacteria</taxon>
        <taxon>Oceanospirillales</taxon>
        <taxon>Oceanospirillaceae</taxon>
        <taxon>Thalassolituus</taxon>
    </lineage>
</organism>
<reference evidence="10 11" key="1">
    <citation type="journal article" date="2013" name="Genome Announc.">
        <title>Genome Sequence of Thalassolituus oleivorans MIL-1 (DSM 14913T).</title>
        <authorList>
            <person name="Golyshin P.N."/>
            <person name="Werner J."/>
            <person name="Chernikova T.N."/>
            <person name="Tran H."/>
            <person name="Ferrer M."/>
            <person name="Yakimov M.M."/>
            <person name="Teeling H."/>
            <person name="Golyshina O.V."/>
        </authorList>
    </citation>
    <scope>NUCLEOTIDE SEQUENCE [LARGE SCALE GENOMIC DNA]</scope>
    <source>
        <strain evidence="10 11">MIL-1</strain>
    </source>
</reference>
<dbReference type="KEGG" id="tol:TOL_0407"/>
<feature type="domain" description="Pycsar effector protein" evidence="9">
    <location>
        <begin position="35"/>
        <end position="190"/>
    </location>
</feature>
<evidence type="ECO:0000259" key="9">
    <source>
        <dbReference type="Pfam" id="PF18967"/>
    </source>
</evidence>
<dbReference type="HOGENOM" id="CLU_1359850_0_0_6"/>
<dbReference type="GeneID" id="79175402"/>
<feature type="transmembrane region" description="Helical" evidence="8">
    <location>
        <begin position="174"/>
        <end position="198"/>
    </location>
</feature>
<evidence type="ECO:0000256" key="6">
    <source>
        <dbReference type="ARBA" id="ARBA00023118"/>
    </source>
</evidence>
<dbReference type="Proteomes" id="UP000011866">
    <property type="component" value="Chromosome"/>
</dbReference>
<evidence type="ECO:0000256" key="7">
    <source>
        <dbReference type="ARBA" id="ARBA00023136"/>
    </source>
</evidence>
<comment type="subcellular location">
    <subcellularLocation>
        <location evidence="1">Cell membrane</location>
    </subcellularLocation>
</comment>
<keyword evidence="6" id="KW-0051">Antiviral defense</keyword>
<keyword evidence="4" id="KW-0547">Nucleotide-binding</keyword>
<keyword evidence="11" id="KW-1185">Reference proteome</keyword>
<evidence type="ECO:0000256" key="2">
    <source>
        <dbReference type="ARBA" id="ARBA00022475"/>
    </source>
</evidence>
<keyword evidence="7 8" id="KW-0472">Membrane</keyword>
<protein>
    <recommendedName>
        <fullName evidence="9">Pycsar effector protein domain-containing protein</fullName>
    </recommendedName>
</protein>
<proteinExistence type="predicted"/>
<keyword evidence="3 8" id="KW-0812">Transmembrane</keyword>
<keyword evidence="2" id="KW-1003">Cell membrane</keyword>